<dbReference type="NCBIfam" id="TIGR03061">
    <property type="entry name" value="pip_yhgE_Nterm"/>
    <property type="match status" value="1"/>
</dbReference>
<dbReference type="OrthoDB" id="9811483at2"/>
<comment type="caution">
    <text evidence="7">The sequence shown here is derived from an EMBL/GenBank/DDBJ whole genome shotgun (WGS) entry which is preliminary data.</text>
</comment>
<evidence type="ECO:0000256" key="5">
    <source>
        <dbReference type="SAM" id="Phobius"/>
    </source>
</evidence>
<dbReference type="NCBIfam" id="TIGR03062">
    <property type="entry name" value="pip_yhgE_Cterm"/>
    <property type="match status" value="1"/>
</dbReference>
<evidence type="ECO:0000313" key="8">
    <source>
        <dbReference type="Proteomes" id="UP000306912"/>
    </source>
</evidence>
<evidence type="ECO:0000256" key="4">
    <source>
        <dbReference type="ARBA" id="ARBA00023136"/>
    </source>
</evidence>
<dbReference type="PANTHER" id="PTHR43077:SF5">
    <property type="entry name" value="PHAGE INFECTION PROTEIN"/>
    <property type="match status" value="1"/>
</dbReference>
<dbReference type="InterPro" id="IPR017501">
    <property type="entry name" value="Phage_infect_YhgE_C"/>
</dbReference>
<dbReference type="GO" id="GO:0006935">
    <property type="term" value="P:chemotaxis"/>
    <property type="evidence" value="ECO:0007669"/>
    <property type="project" value="InterPro"/>
</dbReference>
<dbReference type="Proteomes" id="UP000306912">
    <property type="component" value="Unassembled WGS sequence"/>
</dbReference>
<accession>A0A5R8Q976</accession>
<evidence type="ECO:0000256" key="3">
    <source>
        <dbReference type="ARBA" id="ARBA00022989"/>
    </source>
</evidence>
<feature type="transmembrane region" description="Helical" evidence="5">
    <location>
        <begin position="817"/>
        <end position="835"/>
    </location>
</feature>
<feature type="transmembrane region" description="Helical" evidence="5">
    <location>
        <begin position="727"/>
        <end position="750"/>
    </location>
</feature>
<dbReference type="GO" id="GO:0007165">
    <property type="term" value="P:signal transduction"/>
    <property type="evidence" value="ECO:0007669"/>
    <property type="project" value="InterPro"/>
</dbReference>
<organism evidence="7 8">
    <name type="scientific">Culicoidibacter larvae</name>
    <dbReference type="NCBI Taxonomy" id="2579976"/>
    <lineage>
        <taxon>Bacteria</taxon>
        <taxon>Bacillati</taxon>
        <taxon>Bacillota</taxon>
        <taxon>Culicoidibacteria</taxon>
        <taxon>Culicoidibacterales</taxon>
        <taxon>Culicoidibacteraceae</taxon>
        <taxon>Culicoidibacter</taxon>
    </lineage>
</organism>
<reference evidence="7 8" key="1">
    <citation type="submission" date="2019-05" db="EMBL/GenBank/DDBJ databases">
        <title>Culicoidintestinum kansasii gen. nov., sp. nov. from the gastrointestinal tract of the biting midge, Culicoides sonorensis.</title>
        <authorList>
            <person name="Neupane S."/>
            <person name="Ghosh A."/>
            <person name="Gunther S."/>
            <person name="Martin K."/>
            <person name="Zurek L."/>
        </authorList>
    </citation>
    <scope>NUCLEOTIDE SEQUENCE [LARGE SCALE GENOMIC DNA]</scope>
    <source>
        <strain evidence="7 8">CS-1</strain>
    </source>
</reference>
<gene>
    <name evidence="7" type="ORF">FEZ08_08710</name>
</gene>
<dbReference type="GO" id="GO:0004888">
    <property type="term" value="F:transmembrane signaling receptor activity"/>
    <property type="evidence" value="ECO:0007669"/>
    <property type="project" value="InterPro"/>
</dbReference>
<sequence>MSNKSVIREDWNRIRKSRFVRLAVMAILIVPILYSFMYLYAFWDPYNNLDNMKVAVVNLDKGATVDGEFKNVGDEIVSDLKSNDALGWEFVDGKTAADGLLGNAYYAEMIIPANFSAQVMSATDVNQVQGNLTFVTNDKKNFLASQIVGKIETVLENQITSSIVREYTTATFLKLSDLEAGMQTAADGANQLTDGLTDAKDGAATIAAGNQELANQVNAVTSNLQSNTLYQMLVSGDISGLQAIAADASTLATTDLSGIKKVTTTLSQNKSTFGKMITDYQNLNNSGFLTDELKSQVQTIIDPTHIGEGEQLIHDISKLKTDLESAVSTNDSSNLQTIKDNAAAIQTALDSIMTASNQLPELSQFISNQKDEADSYLAASTDFATQDQVDEYQSALASIDTSNLTDAQKQALIQAQDLASLTLETRDQMQTNTSSIDTLTATIDNLNNSLNQTGVNEVFTLSDEMLADNSLQTIIDDIKNINTSYQTYKPTLTTIQSVTAQMQTQEGQQFLGQANTLWSDVYSASPILKQLLNQIDSPQFASLPQTTDTLLNMQNHLRSNQPVLNAASHIQPQQIQTLLNKLPQVSDGVNALANGSDQLSTGITQLDNGSMTLAEGLSSGYAELNKSLIHTPEQMGEFIAQPFALDAQAENKVAQYGVGFAPYFIPLSLWVGALMMFFVVDPRTNIKTSSVKHVLSKFAIYAAIGVLQAVLVSIAIMALGLVPTNVITFIITNIAISLVFVSIMLSLILLLGDIGRLLAIVILILQLTSAGGTFPVDLVPGLFQFLHPILPFTYAVDALRDVISATTINYGLVLSDIGIMAVFGAVFLGLAIIFCKPGVRFTKWVDKQLGHAHE</sequence>
<dbReference type="InterPro" id="IPR023908">
    <property type="entry name" value="xxxLxxG_rpt"/>
</dbReference>
<feature type="transmembrane region" description="Helical" evidence="5">
    <location>
        <begin position="660"/>
        <end position="680"/>
    </location>
</feature>
<dbReference type="PANTHER" id="PTHR43077">
    <property type="entry name" value="TRANSPORT PERMEASE YVFS-RELATED"/>
    <property type="match status" value="1"/>
</dbReference>
<feature type="domain" description="ABC-2 type transporter transmembrane" evidence="6">
    <location>
        <begin position="529"/>
        <end position="833"/>
    </location>
</feature>
<dbReference type="GO" id="GO:0016020">
    <property type="term" value="C:membrane"/>
    <property type="evidence" value="ECO:0007669"/>
    <property type="project" value="UniProtKB-SubCell"/>
</dbReference>
<dbReference type="PRINTS" id="PR00260">
    <property type="entry name" value="CHEMTRNSDUCR"/>
</dbReference>
<dbReference type="FunCoup" id="A0A5R8Q976">
    <property type="interactions" value="37"/>
</dbReference>
<evidence type="ECO:0000256" key="2">
    <source>
        <dbReference type="ARBA" id="ARBA00022692"/>
    </source>
</evidence>
<dbReference type="GO" id="GO:0140359">
    <property type="term" value="F:ABC-type transporter activity"/>
    <property type="evidence" value="ECO:0007669"/>
    <property type="project" value="InterPro"/>
</dbReference>
<dbReference type="AlphaFoldDB" id="A0A5R8Q976"/>
<feature type="transmembrane region" description="Helical" evidence="5">
    <location>
        <begin position="757"/>
        <end position="776"/>
    </location>
</feature>
<comment type="subcellular location">
    <subcellularLocation>
        <location evidence="1">Membrane</location>
        <topology evidence="1">Multi-pass membrane protein</topology>
    </subcellularLocation>
</comment>
<dbReference type="InterPro" id="IPR013525">
    <property type="entry name" value="ABC2_TM"/>
</dbReference>
<dbReference type="Pfam" id="PF12698">
    <property type="entry name" value="ABC2_membrane_3"/>
    <property type="match status" value="1"/>
</dbReference>
<dbReference type="EMBL" id="VBWP01000008">
    <property type="protein sequence ID" value="TLG72460.1"/>
    <property type="molecule type" value="Genomic_DNA"/>
</dbReference>
<evidence type="ECO:0000256" key="1">
    <source>
        <dbReference type="ARBA" id="ARBA00004141"/>
    </source>
</evidence>
<feature type="transmembrane region" description="Helical" evidence="5">
    <location>
        <begin position="700"/>
        <end position="721"/>
    </location>
</feature>
<evidence type="ECO:0000259" key="6">
    <source>
        <dbReference type="Pfam" id="PF12698"/>
    </source>
</evidence>
<feature type="transmembrane region" description="Helical" evidence="5">
    <location>
        <begin position="20"/>
        <end position="43"/>
    </location>
</feature>
<keyword evidence="8" id="KW-1185">Reference proteome</keyword>
<proteinExistence type="predicted"/>
<evidence type="ECO:0000313" key="7">
    <source>
        <dbReference type="EMBL" id="TLG72460.1"/>
    </source>
</evidence>
<dbReference type="NCBIfam" id="TIGR03057">
    <property type="entry name" value="xxxLxxG_by_4"/>
    <property type="match status" value="2"/>
</dbReference>
<dbReference type="InterPro" id="IPR004090">
    <property type="entry name" value="Chemotax_Me-accpt_rcpt"/>
</dbReference>
<dbReference type="RefSeq" id="WP_138191445.1">
    <property type="nucleotide sequence ID" value="NZ_VBWP01000008.1"/>
</dbReference>
<dbReference type="InterPro" id="IPR017500">
    <property type="entry name" value="Phage_infect_YhgE_N"/>
</dbReference>
<dbReference type="InterPro" id="IPR051328">
    <property type="entry name" value="T7SS_ABC-Transporter"/>
</dbReference>
<dbReference type="InParanoid" id="A0A5R8Q976"/>
<protein>
    <submittedName>
        <fullName evidence="7">YhgE/Pip domain-containing protein</fullName>
    </submittedName>
</protein>
<keyword evidence="4 5" id="KW-0472">Membrane</keyword>
<name>A0A5R8Q976_9FIRM</name>
<keyword evidence="3 5" id="KW-1133">Transmembrane helix</keyword>
<keyword evidence="2 5" id="KW-0812">Transmembrane</keyword>